<evidence type="ECO:0000256" key="2">
    <source>
        <dbReference type="ARBA" id="ARBA00007741"/>
    </source>
</evidence>
<evidence type="ECO:0000256" key="3">
    <source>
        <dbReference type="ARBA" id="ARBA00022525"/>
    </source>
</evidence>
<evidence type="ECO:0000256" key="4">
    <source>
        <dbReference type="ARBA" id="ARBA00023026"/>
    </source>
</evidence>
<dbReference type="RefSeq" id="WP_036959586.1">
    <property type="nucleotide sequence ID" value="NZ_JALD01000003.1"/>
</dbReference>
<comment type="subcellular location">
    <subcellularLocation>
        <location evidence="1">Secreted</location>
    </subcellularLocation>
</comment>
<evidence type="ECO:0000313" key="7">
    <source>
        <dbReference type="Proteomes" id="UP000022311"/>
    </source>
</evidence>
<accession>A0AAV3MAF4</accession>
<keyword evidence="3" id="KW-0964">Secreted</keyword>
<name>A0AAV3MAF4_9GAMM</name>
<dbReference type="AlphaFoldDB" id="A0AAV3MAF4"/>
<gene>
    <name evidence="6" type="ORF">HMPREF1563_0979</name>
</gene>
<organism evidence="6 7">
    <name type="scientific">Providencia alcalifaciens 205/92</name>
    <dbReference type="NCBI Taxonomy" id="1256988"/>
    <lineage>
        <taxon>Bacteria</taxon>
        <taxon>Pseudomonadati</taxon>
        <taxon>Pseudomonadota</taxon>
        <taxon>Gammaproteobacteria</taxon>
        <taxon>Enterobacterales</taxon>
        <taxon>Morganellaceae</taxon>
        <taxon>Providencia</taxon>
    </lineage>
</organism>
<evidence type="ECO:0000256" key="5">
    <source>
        <dbReference type="ARBA" id="ARBA00023054"/>
    </source>
</evidence>
<evidence type="ECO:0000256" key="1">
    <source>
        <dbReference type="ARBA" id="ARBA00004613"/>
    </source>
</evidence>
<protein>
    <recommendedName>
        <fullName evidence="8">IpaD/SipD/SspD family type III secretion system needle tip protein</fullName>
    </recommendedName>
</protein>
<dbReference type="InterPro" id="IPR009483">
    <property type="entry name" value="IpaD/BipD/SipD"/>
</dbReference>
<sequence length="369" mass="41628">MNITPYVHSNQVVSVKVPVTESTNVQNHSPIMGESLALDSSLDVYQKGAQLALQLGAPATDVPFREESISDNLDKIKEQYRSVMMAMKYSSDGYKRASQPFEDGRSHIAATKDLIGEIHEDYQKKYGEIVKASTQYMQDINTTLSKLSANISSGSDGKIKFKPKAFLMDFDKVVSKYSGMSYGDYYSFYETSSYSESELLAEYCEMWGQDLGKKNTTDNNTSSKGSMREYLSTLDSSEYGKRTPQLYTIKAGSDIDTEFNFWNKKLSGQGFVVKKIGKEIHVYPDFKAIREIYLSIRNAPVDWDGSDMVSQSFQSLQTAMDAQKNTVNSSVSRLLETFRQDNSHFETLVQLLIQLIKDLNQNNMSLINI</sequence>
<dbReference type="InterPro" id="IPR036708">
    <property type="entry name" value="BipD-like_sf"/>
</dbReference>
<keyword evidence="4" id="KW-0843">Virulence</keyword>
<dbReference type="Proteomes" id="UP000022311">
    <property type="component" value="Unassembled WGS sequence"/>
</dbReference>
<comment type="caution">
    <text evidence="6">The sequence shown here is derived from an EMBL/GenBank/DDBJ whole genome shotgun (WGS) entry which is preliminary data.</text>
</comment>
<dbReference type="GO" id="GO:0005576">
    <property type="term" value="C:extracellular region"/>
    <property type="evidence" value="ECO:0007669"/>
    <property type="project" value="UniProtKB-SubCell"/>
</dbReference>
<keyword evidence="5" id="KW-0175">Coiled coil</keyword>
<comment type="similarity">
    <text evidence="2">Belongs to the invasin protein D family.</text>
</comment>
<evidence type="ECO:0008006" key="8">
    <source>
        <dbReference type="Google" id="ProtNLM"/>
    </source>
</evidence>
<reference evidence="6 7" key="1">
    <citation type="submission" date="2014-01" db="EMBL/GenBank/DDBJ databases">
        <authorList>
            <person name="Durkin A.S."/>
            <person name="McCorrison J."/>
            <person name="Torralba M."/>
            <person name="Gillis M."/>
            <person name="Haft D.H."/>
            <person name="Methe B."/>
            <person name="Sutton G."/>
            <person name="Nelson K.E."/>
        </authorList>
    </citation>
    <scope>NUCLEOTIDE SEQUENCE [LARGE SCALE GENOMIC DNA]</scope>
    <source>
        <strain evidence="6 7">205/92</strain>
    </source>
</reference>
<dbReference type="EMBL" id="JALD01000003">
    <property type="protein sequence ID" value="EUD12841.1"/>
    <property type="molecule type" value="Genomic_DNA"/>
</dbReference>
<dbReference type="Gene3D" id="1.20.1710.10">
    <property type="entry name" value="IpaD-like"/>
    <property type="match status" value="1"/>
</dbReference>
<evidence type="ECO:0000313" key="6">
    <source>
        <dbReference type="EMBL" id="EUD12841.1"/>
    </source>
</evidence>
<dbReference type="Pfam" id="PF06511">
    <property type="entry name" value="T3SS_TC"/>
    <property type="match status" value="1"/>
</dbReference>
<dbReference type="SUPFAM" id="SSF140693">
    <property type="entry name" value="IpaD-like"/>
    <property type="match status" value="1"/>
</dbReference>
<proteinExistence type="inferred from homology"/>